<protein>
    <submittedName>
        <fullName evidence="1">Uncharacterized protein</fullName>
    </submittedName>
</protein>
<dbReference type="OrthoDB" id="6134084at2759"/>
<reference evidence="1" key="1">
    <citation type="submission" date="2015-07" db="EMBL/GenBank/DDBJ databases">
        <title>MeaNS - Measles Nucleotide Surveillance Program.</title>
        <authorList>
            <person name="Tran T."/>
            <person name="Druce J."/>
        </authorList>
    </citation>
    <scope>NUCLEOTIDE SEQUENCE</scope>
    <source>
        <strain evidence="1">UCB-OBI-ISO-001</strain>
        <tissue evidence="1">Gonad</tissue>
    </source>
</reference>
<gene>
    <name evidence="1" type="ORF">OCBIM_22023383mg</name>
</gene>
<dbReference type="EMBL" id="KQ419395">
    <property type="protein sequence ID" value="KOF83728.1"/>
    <property type="molecule type" value="Genomic_DNA"/>
</dbReference>
<organism evidence="1">
    <name type="scientific">Octopus bimaculoides</name>
    <name type="common">California two-spotted octopus</name>
    <dbReference type="NCBI Taxonomy" id="37653"/>
    <lineage>
        <taxon>Eukaryota</taxon>
        <taxon>Metazoa</taxon>
        <taxon>Spiralia</taxon>
        <taxon>Lophotrochozoa</taxon>
        <taxon>Mollusca</taxon>
        <taxon>Cephalopoda</taxon>
        <taxon>Coleoidea</taxon>
        <taxon>Octopodiformes</taxon>
        <taxon>Octopoda</taxon>
        <taxon>Incirrata</taxon>
        <taxon>Octopodidae</taxon>
        <taxon>Octopus</taxon>
    </lineage>
</organism>
<accession>A0A0L8H377</accession>
<sequence>MVFNGRDTTLRNWFSIKNLKSSPWTDLPKSKPNYFSIAGYKEKRRFYVSNDHFLCGGDDGWLVIIEEFYLCHWEVSLVYPRFLYSNEPSKTTWLLSYGSADTLAIFIRLIQK</sequence>
<evidence type="ECO:0000313" key="1">
    <source>
        <dbReference type="EMBL" id="KOF83728.1"/>
    </source>
</evidence>
<name>A0A0L8H377_OCTBM</name>
<dbReference type="AlphaFoldDB" id="A0A0L8H377"/>
<proteinExistence type="predicted"/>